<dbReference type="Proteomes" id="UP001055072">
    <property type="component" value="Unassembled WGS sequence"/>
</dbReference>
<evidence type="ECO:0000313" key="2">
    <source>
        <dbReference type="Proteomes" id="UP001055072"/>
    </source>
</evidence>
<dbReference type="EMBL" id="MU274919">
    <property type="protein sequence ID" value="KAI0087248.1"/>
    <property type="molecule type" value="Genomic_DNA"/>
</dbReference>
<reference evidence="1" key="1">
    <citation type="journal article" date="2021" name="Environ. Microbiol.">
        <title>Gene family expansions and transcriptome signatures uncover fungal adaptations to wood decay.</title>
        <authorList>
            <person name="Hage H."/>
            <person name="Miyauchi S."/>
            <person name="Viragh M."/>
            <person name="Drula E."/>
            <person name="Min B."/>
            <person name="Chaduli D."/>
            <person name="Navarro D."/>
            <person name="Favel A."/>
            <person name="Norest M."/>
            <person name="Lesage-Meessen L."/>
            <person name="Balint B."/>
            <person name="Merenyi Z."/>
            <person name="de Eugenio L."/>
            <person name="Morin E."/>
            <person name="Martinez A.T."/>
            <person name="Baldrian P."/>
            <person name="Stursova M."/>
            <person name="Martinez M.J."/>
            <person name="Novotny C."/>
            <person name="Magnuson J.K."/>
            <person name="Spatafora J.W."/>
            <person name="Maurice S."/>
            <person name="Pangilinan J."/>
            <person name="Andreopoulos W."/>
            <person name="LaButti K."/>
            <person name="Hundley H."/>
            <person name="Na H."/>
            <person name="Kuo A."/>
            <person name="Barry K."/>
            <person name="Lipzen A."/>
            <person name="Henrissat B."/>
            <person name="Riley R."/>
            <person name="Ahrendt S."/>
            <person name="Nagy L.G."/>
            <person name="Grigoriev I.V."/>
            <person name="Martin F."/>
            <person name="Rosso M.N."/>
        </authorList>
    </citation>
    <scope>NUCLEOTIDE SEQUENCE</scope>
    <source>
        <strain evidence="1">CBS 384.51</strain>
    </source>
</reference>
<gene>
    <name evidence="1" type="ORF">BDY19DRAFT_1049571</name>
</gene>
<accession>A0ACB8TZ54</accession>
<organism evidence="1 2">
    <name type="scientific">Irpex rosettiformis</name>
    <dbReference type="NCBI Taxonomy" id="378272"/>
    <lineage>
        <taxon>Eukaryota</taxon>
        <taxon>Fungi</taxon>
        <taxon>Dikarya</taxon>
        <taxon>Basidiomycota</taxon>
        <taxon>Agaricomycotina</taxon>
        <taxon>Agaricomycetes</taxon>
        <taxon>Polyporales</taxon>
        <taxon>Irpicaceae</taxon>
        <taxon>Irpex</taxon>
    </lineage>
</organism>
<sequence length="149" mass="17182">MTAILSVKKNPIILQVSRREPVVQHGGELKLPLRKGREPISLENQFETNPSDDVKYERRFETAMFCAYQRLGGNDHDDGRLKPRDACPIRTFGTGRISAGVLDNRYRTPPAEITLTKSTWETQKNAHKEFSSRKYPMLRVVPLISEERW</sequence>
<keyword evidence="2" id="KW-1185">Reference proteome</keyword>
<comment type="caution">
    <text evidence="1">The sequence shown here is derived from an EMBL/GenBank/DDBJ whole genome shotgun (WGS) entry which is preliminary data.</text>
</comment>
<evidence type="ECO:0000313" key="1">
    <source>
        <dbReference type="EMBL" id="KAI0087248.1"/>
    </source>
</evidence>
<protein>
    <submittedName>
        <fullName evidence="1">Uncharacterized protein</fullName>
    </submittedName>
</protein>
<name>A0ACB8TZ54_9APHY</name>
<proteinExistence type="predicted"/>